<accession>A0A3L6Q098</accession>
<dbReference type="Pfam" id="PF10551">
    <property type="entry name" value="MULE"/>
    <property type="match status" value="1"/>
</dbReference>
<evidence type="ECO:0000256" key="3">
    <source>
        <dbReference type="ARBA" id="ARBA00022833"/>
    </source>
</evidence>
<dbReference type="InterPro" id="IPR018289">
    <property type="entry name" value="MULE_transposase_dom"/>
</dbReference>
<dbReference type="Gene3D" id="3.10.20.90">
    <property type="entry name" value="Phosphatidylinositol 3-kinase Catalytic Subunit, Chain A, domain 1"/>
    <property type="match status" value="1"/>
</dbReference>
<dbReference type="InterPro" id="IPR007527">
    <property type="entry name" value="Znf_SWIM"/>
</dbReference>
<keyword evidence="1" id="KW-0479">Metal-binding</keyword>
<evidence type="ECO:0000256" key="5">
    <source>
        <dbReference type="SAM" id="MobiDB-lite"/>
    </source>
</evidence>
<feature type="compositionally biased region" description="Basic residues" evidence="5">
    <location>
        <begin position="125"/>
        <end position="140"/>
    </location>
</feature>
<organism evidence="7 8">
    <name type="scientific">Panicum miliaceum</name>
    <name type="common">Proso millet</name>
    <name type="synonym">Broomcorn millet</name>
    <dbReference type="NCBI Taxonomy" id="4540"/>
    <lineage>
        <taxon>Eukaryota</taxon>
        <taxon>Viridiplantae</taxon>
        <taxon>Streptophyta</taxon>
        <taxon>Embryophyta</taxon>
        <taxon>Tracheophyta</taxon>
        <taxon>Spermatophyta</taxon>
        <taxon>Magnoliopsida</taxon>
        <taxon>Liliopsida</taxon>
        <taxon>Poales</taxon>
        <taxon>Poaceae</taxon>
        <taxon>PACMAD clade</taxon>
        <taxon>Panicoideae</taxon>
        <taxon>Panicodae</taxon>
        <taxon>Paniceae</taxon>
        <taxon>Panicinae</taxon>
        <taxon>Panicum</taxon>
        <taxon>Panicum sect. Panicum</taxon>
    </lineage>
</organism>
<dbReference type="InterPro" id="IPR000270">
    <property type="entry name" value="PB1_dom"/>
</dbReference>
<dbReference type="SUPFAM" id="SSF54277">
    <property type="entry name" value="CAD &amp; PB1 domains"/>
    <property type="match status" value="1"/>
</dbReference>
<evidence type="ECO:0000256" key="1">
    <source>
        <dbReference type="ARBA" id="ARBA00022723"/>
    </source>
</evidence>
<name>A0A3L6Q098_PANMI</name>
<evidence type="ECO:0000259" key="6">
    <source>
        <dbReference type="PROSITE" id="PS50966"/>
    </source>
</evidence>
<feature type="region of interest" description="Disordered" evidence="5">
    <location>
        <begin position="112"/>
        <end position="148"/>
    </location>
</feature>
<evidence type="ECO:0000313" key="8">
    <source>
        <dbReference type="Proteomes" id="UP000275267"/>
    </source>
</evidence>
<dbReference type="Pfam" id="PF04434">
    <property type="entry name" value="SWIM"/>
    <property type="match status" value="1"/>
</dbReference>
<dbReference type="STRING" id="4540.A0A3L6Q098"/>
<dbReference type="OrthoDB" id="125347at2759"/>
<sequence>MADGGIVVAICQYGGEFTSGPNGNLIYKGGEAHAVDVTRDFSLESFKDEVSKVFHVDVTDMSLKYFLPNNNKTLITISCDRDLQRMVDFTISAAQVDVFLISREENRSIVTHSGATPGSIASGDKRKRLTSKNKVTKSNKKTTNAPGNAVLASTNNVGQPISVVTENEDSRVFQLEFGNDIAITTTAGGASFTTDFLDQQNLALVDDIPREAVSMFDDAINPYVGSEIMEEPPQGLNNPIVLWDDIIKGVGQEFDNVKDFRAQLCKYAIVKGFVYRFIKNETTRVTVKCAAEGCCTWRLHASESSRNKKFVIKKMTDEHTCGGGSGEGQRRATRQWLTTIIKEKLHENPMFKPKDLVKELYEEYGVTLTYSQVWRGKEVAQKELYHAIRETHSHLPLYCQRLEDTNPGSISVLSPVLGTKFRRFFVTFHACLHGFVNGCRPLLFLDKVPLKATNEFKLLVAAAVDADDGLFPVAFNVVEDENYDSWGWFLMQLKMALETHNYPCHAMTFLSSGQKGLDAAVSQVFEDSQHAFCLHHIMEEFKGELRKGPWSQQIREGMVEDFTRAAQACNSKDFNVSIESIRNISSEAADWIIARKPEHWSDAFFGGCRYDHFSLNVVDAFNNWVPTKKESSIVLMTDSLRMKIKEVVESRREACNAWEGPLTPTMEYKVQDEMLKAGKMNVLCSSETVFEVRGNGIFVVNLAVRECTCRRWQLSGLPCMHAVAVFNRLGRSFYDYCSEFFRIDYYRLTYSGTIFPIPDMDGFDFSAGANEIPPPKQRTSDKPRRKRSNPNKTSTLIRLCSRCKQTGHNKATCEVEFVDRSNLLMSTL</sequence>
<dbReference type="GO" id="GO:0008270">
    <property type="term" value="F:zinc ion binding"/>
    <property type="evidence" value="ECO:0007669"/>
    <property type="project" value="UniProtKB-KW"/>
</dbReference>
<dbReference type="Proteomes" id="UP000275267">
    <property type="component" value="Unassembled WGS sequence"/>
</dbReference>
<feature type="domain" description="SWIM-type" evidence="6">
    <location>
        <begin position="698"/>
        <end position="730"/>
    </location>
</feature>
<dbReference type="InterPro" id="IPR004332">
    <property type="entry name" value="Transposase_MuDR"/>
</dbReference>
<dbReference type="AlphaFoldDB" id="A0A3L6Q098"/>
<evidence type="ECO:0000313" key="7">
    <source>
        <dbReference type="EMBL" id="RLM69044.1"/>
    </source>
</evidence>
<evidence type="ECO:0000256" key="2">
    <source>
        <dbReference type="ARBA" id="ARBA00022771"/>
    </source>
</evidence>
<dbReference type="PANTHER" id="PTHR31973:SF166">
    <property type="entry name" value="OS10G0104700 PROTEIN"/>
    <property type="match status" value="1"/>
</dbReference>
<dbReference type="InterPro" id="IPR006564">
    <property type="entry name" value="Znf_PMZ"/>
</dbReference>
<dbReference type="EMBL" id="PQIB02000014">
    <property type="protein sequence ID" value="RLM69044.1"/>
    <property type="molecule type" value="Genomic_DNA"/>
</dbReference>
<dbReference type="Pfam" id="PF03108">
    <property type="entry name" value="DBD_Tnp_Mut"/>
    <property type="match status" value="1"/>
</dbReference>
<gene>
    <name evidence="7" type="ORF">C2845_PM17G15190</name>
</gene>
<comment type="caution">
    <text evidence="7">The sequence shown here is derived from an EMBL/GenBank/DDBJ whole genome shotgun (WGS) entry which is preliminary data.</text>
</comment>
<dbReference type="SMART" id="SM00575">
    <property type="entry name" value="ZnF_PMZ"/>
    <property type="match status" value="1"/>
</dbReference>
<dbReference type="PROSITE" id="PS50966">
    <property type="entry name" value="ZF_SWIM"/>
    <property type="match status" value="1"/>
</dbReference>
<evidence type="ECO:0000256" key="4">
    <source>
        <dbReference type="PROSITE-ProRule" id="PRU00325"/>
    </source>
</evidence>
<feature type="region of interest" description="Disordered" evidence="5">
    <location>
        <begin position="771"/>
        <end position="792"/>
    </location>
</feature>
<dbReference type="PANTHER" id="PTHR31973">
    <property type="entry name" value="POLYPROTEIN, PUTATIVE-RELATED"/>
    <property type="match status" value="1"/>
</dbReference>
<protein>
    <recommendedName>
        <fullName evidence="6">SWIM-type domain-containing protein</fullName>
    </recommendedName>
</protein>
<dbReference type="SMART" id="SM00666">
    <property type="entry name" value="PB1"/>
    <property type="match status" value="1"/>
</dbReference>
<dbReference type="Pfam" id="PF00564">
    <property type="entry name" value="PB1"/>
    <property type="match status" value="1"/>
</dbReference>
<keyword evidence="8" id="KW-1185">Reference proteome</keyword>
<dbReference type="CDD" id="cd06410">
    <property type="entry name" value="PB1_UP2"/>
    <property type="match status" value="1"/>
</dbReference>
<keyword evidence="2 4" id="KW-0863">Zinc-finger</keyword>
<reference evidence="8" key="1">
    <citation type="journal article" date="2019" name="Nat. Commun.">
        <title>The genome of broomcorn millet.</title>
        <authorList>
            <person name="Zou C."/>
            <person name="Miki D."/>
            <person name="Li D."/>
            <person name="Tang Q."/>
            <person name="Xiao L."/>
            <person name="Rajput S."/>
            <person name="Deng P."/>
            <person name="Jia W."/>
            <person name="Huang R."/>
            <person name="Zhang M."/>
            <person name="Sun Y."/>
            <person name="Hu J."/>
            <person name="Fu X."/>
            <person name="Schnable P.S."/>
            <person name="Li F."/>
            <person name="Zhang H."/>
            <person name="Feng B."/>
            <person name="Zhu X."/>
            <person name="Liu R."/>
            <person name="Schnable J.C."/>
            <person name="Zhu J.-K."/>
            <person name="Zhang H."/>
        </authorList>
    </citation>
    <scope>NUCLEOTIDE SEQUENCE [LARGE SCALE GENOMIC DNA]</scope>
</reference>
<proteinExistence type="predicted"/>
<keyword evidence="3" id="KW-0862">Zinc</keyword>